<keyword evidence="2" id="KW-0378">Hydrolase</keyword>
<dbReference type="Pfam" id="PF07176">
    <property type="entry name" value="DUF1400"/>
    <property type="match status" value="2"/>
</dbReference>
<dbReference type="AlphaFoldDB" id="A0A951UMX8"/>
<evidence type="ECO:0000313" key="2">
    <source>
        <dbReference type="EMBL" id="MBW4659855.1"/>
    </source>
</evidence>
<gene>
    <name evidence="2" type="ORF">KME15_14360</name>
</gene>
<sequence>MLNVSRMKSEFIQSVFIRAVGLLLGAIASLLCSVGRADAAETVILNYLDTRIPVSNQEFLEFANGTEVSDNLQAYFQKVPLTPDEARRLLNEPIVPKISLRLNSNLNEFLALQLNHLMGEPYGRESLDALETVVISALADDDSFSILKLIDKYPESDVKVYLGRLDRVHSDVSLFVERVQPILQQSDGLLEDLVCDCGVESGPALMSSTPADLPTASAKKLFEAYQSSQIDTLSLLASLPKLKGFQANFSKPMTGTMASARAKETPLLVQASSDYTPPQLAQEIVVKYGPLRRSLSIADLTTLAETGKPSRSLKSLLGLAKVSPENVQTLLNRSVKVDATFLDKNLRNVLGEFALFEVGQIVQTGSGKANIQALRSALILSARDDNHVTFLEFLQNYPLPQMYVDGMRLARLARLVAASGGARGLVVNEAQNLEDFLVNVQAAIAKEVCNCENQPAG</sequence>
<evidence type="ECO:0000259" key="1">
    <source>
        <dbReference type="Pfam" id="PF07176"/>
    </source>
</evidence>
<evidence type="ECO:0000313" key="3">
    <source>
        <dbReference type="Proteomes" id="UP000757435"/>
    </source>
</evidence>
<dbReference type="Proteomes" id="UP000757435">
    <property type="component" value="Unassembled WGS sequence"/>
</dbReference>
<name>A0A951UMX8_9CYAN</name>
<dbReference type="GO" id="GO:0016787">
    <property type="term" value="F:hydrolase activity"/>
    <property type="evidence" value="ECO:0007669"/>
    <property type="project" value="UniProtKB-KW"/>
</dbReference>
<organism evidence="2 3">
    <name type="scientific">Drouetiella hepatica Uher 2000/2452</name>
    <dbReference type="NCBI Taxonomy" id="904376"/>
    <lineage>
        <taxon>Bacteria</taxon>
        <taxon>Bacillati</taxon>
        <taxon>Cyanobacteriota</taxon>
        <taxon>Cyanophyceae</taxon>
        <taxon>Oculatellales</taxon>
        <taxon>Oculatellaceae</taxon>
        <taxon>Drouetiella</taxon>
    </lineage>
</organism>
<comment type="caution">
    <text evidence="2">The sequence shown here is derived from an EMBL/GenBank/DDBJ whole genome shotgun (WGS) entry which is preliminary data.</text>
</comment>
<feature type="domain" description="DUF1400" evidence="1">
    <location>
        <begin position="281"/>
        <end position="405"/>
    </location>
</feature>
<feature type="domain" description="DUF1400" evidence="1">
    <location>
        <begin position="39"/>
        <end position="160"/>
    </location>
</feature>
<proteinExistence type="predicted"/>
<reference evidence="2" key="2">
    <citation type="journal article" date="2022" name="Microbiol. Resour. Announc.">
        <title>Metagenome Sequencing to Explore Phylogenomics of Terrestrial Cyanobacteria.</title>
        <authorList>
            <person name="Ward R.D."/>
            <person name="Stajich J.E."/>
            <person name="Johansen J.R."/>
            <person name="Huntemann M."/>
            <person name="Clum A."/>
            <person name="Foster B."/>
            <person name="Foster B."/>
            <person name="Roux S."/>
            <person name="Palaniappan K."/>
            <person name="Varghese N."/>
            <person name="Mukherjee S."/>
            <person name="Reddy T.B.K."/>
            <person name="Daum C."/>
            <person name="Copeland A."/>
            <person name="Chen I.A."/>
            <person name="Ivanova N.N."/>
            <person name="Kyrpides N.C."/>
            <person name="Shapiro N."/>
            <person name="Eloe-Fadrosh E.A."/>
            <person name="Pietrasiak N."/>
        </authorList>
    </citation>
    <scope>NUCLEOTIDE SEQUENCE</scope>
    <source>
        <strain evidence="2">UHER 2000/2452</strain>
    </source>
</reference>
<protein>
    <submittedName>
        <fullName evidence="2">Alpha/beta hydrolase</fullName>
    </submittedName>
</protein>
<accession>A0A951UMX8</accession>
<dbReference type="EMBL" id="JAHHHD010000015">
    <property type="protein sequence ID" value="MBW4659855.1"/>
    <property type="molecule type" value="Genomic_DNA"/>
</dbReference>
<dbReference type="InterPro" id="IPR010802">
    <property type="entry name" value="DUF1400"/>
</dbReference>
<reference evidence="2" key="1">
    <citation type="submission" date="2021-05" db="EMBL/GenBank/DDBJ databases">
        <authorList>
            <person name="Pietrasiak N."/>
            <person name="Ward R."/>
            <person name="Stajich J.E."/>
            <person name="Kurbessoian T."/>
        </authorList>
    </citation>
    <scope>NUCLEOTIDE SEQUENCE</scope>
    <source>
        <strain evidence="2">UHER 2000/2452</strain>
    </source>
</reference>